<protein>
    <recommendedName>
        <fullName evidence="4">Transglutaminase domain-containing protein</fullName>
    </recommendedName>
</protein>
<evidence type="ECO:0008006" key="4">
    <source>
        <dbReference type="Google" id="ProtNLM"/>
    </source>
</evidence>
<evidence type="ECO:0000313" key="2">
    <source>
        <dbReference type="EMBL" id="GAA4465936.1"/>
    </source>
</evidence>
<evidence type="ECO:0000256" key="1">
    <source>
        <dbReference type="SAM" id="SignalP"/>
    </source>
</evidence>
<reference evidence="3" key="1">
    <citation type="journal article" date="2019" name="Int. J. Syst. Evol. Microbiol.">
        <title>The Global Catalogue of Microorganisms (GCM) 10K type strain sequencing project: providing services to taxonomists for standard genome sequencing and annotation.</title>
        <authorList>
            <consortium name="The Broad Institute Genomics Platform"/>
            <consortium name="The Broad Institute Genome Sequencing Center for Infectious Disease"/>
            <person name="Wu L."/>
            <person name="Ma J."/>
        </authorList>
    </citation>
    <scope>NUCLEOTIDE SEQUENCE [LARGE SCALE GENOMIC DNA]</scope>
    <source>
        <strain evidence="3">JCM 32105</strain>
    </source>
</reference>
<name>A0ABP8NF40_9BACT</name>
<organism evidence="2 3">
    <name type="scientific">Nemorincola caseinilytica</name>
    <dbReference type="NCBI Taxonomy" id="2054315"/>
    <lineage>
        <taxon>Bacteria</taxon>
        <taxon>Pseudomonadati</taxon>
        <taxon>Bacteroidota</taxon>
        <taxon>Chitinophagia</taxon>
        <taxon>Chitinophagales</taxon>
        <taxon>Chitinophagaceae</taxon>
        <taxon>Nemorincola</taxon>
    </lineage>
</organism>
<accession>A0ABP8NF40</accession>
<dbReference type="RefSeq" id="WP_345082174.1">
    <property type="nucleotide sequence ID" value="NZ_BAABFA010000011.1"/>
</dbReference>
<dbReference type="EMBL" id="BAABFA010000011">
    <property type="protein sequence ID" value="GAA4465936.1"/>
    <property type="molecule type" value="Genomic_DNA"/>
</dbReference>
<keyword evidence="3" id="KW-1185">Reference proteome</keyword>
<feature type="signal peptide" evidence="1">
    <location>
        <begin position="1"/>
        <end position="21"/>
    </location>
</feature>
<sequence length="399" mass="46404">MTFRVAIFLFLLLVAGHAAGAKSVPVNTIRFDFYGDTISLSDLDAHLVDTQEPLTQQNVTAFYEEMNNAGFDAVVASLLRYKQQHRPDDWIYYQLIRRTAQYLSPKDDNYHRYTLYKWYFLAKTGYDATLTVAGDRLLFYVQCDENIYDIPSHMRNGRQYVCLNYHDYNGIDLANTRFTVLDIRVPEAQHGFSYKLTRMPEFSTGDYEEKELSFDHKNTRYTFKVKLNTKVKNIFTNYPVADYQLYFNTPLSSETYNSLIPQLKESVYSMGTREGVDYLMRFTRYAFLYKPDGEHFGKEKRLLPEQTLLYEGSDCEDRAALFFYLVKEIYALPMIVLAYPGHVSIAVKFDKPIGTPIIYNGEKYSLCEPTPQRGDVPIGAMPRELRSEPYEVALVYDPK</sequence>
<comment type="caution">
    <text evidence="2">The sequence shown here is derived from an EMBL/GenBank/DDBJ whole genome shotgun (WGS) entry which is preliminary data.</text>
</comment>
<proteinExistence type="predicted"/>
<keyword evidence="1" id="KW-0732">Signal</keyword>
<evidence type="ECO:0000313" key="3">
    <source>
        <dbReference type="Proteomes" id="UP001500067"/>
    </source>
</evidence>
<feature type="chain" id="PRO_5045356262" description="Transglutaminase domain-containing protein" evidence="1">
    <location>
        <begin position="22"/>
        <end position="399"/>
    </location>
</feature>
<gene>
    <name evidence="2" type="ORF">GCM10023093_19020</name>
</gene>
<dbReference type="Proteomes" id="UP001500067">
    <property type="component" value="Unassembled WGS sequence"/>
</dbReference>